<evidence type="ECO:0000313" key="9">
    <source>
        <dbReference type="Proteomes" id="UP000605253"/>
    </source>
</evidence>
<evidence type="ECO:0000256" key="3">
    <source>
        <dbReference type="ARBA" id="ARBA00023002"/>
    </source>
</evidence>
<dbReference type="GO" id="GO:0051213">
    <property type="term" value="F:dioxygenase activity"/>
    <property type="evidence" value="ECO:0007669"/>
    <property type="project" value="UniProtKB-KW"/>
</dbReference>
<evidence type="ECO:0000256" key="4">
    <source>
        <dbReference type="ARBA" id="ARBA00023004"/>
    </source>
</evidence>
<dbReference type="PANTHER" id="PTHR31136">
    <property type="entry name" value="DUF1338 DOMAIN-CONTAINING PROTEIN"/>
    <property type="match status" value="1"/>
</dbReference>
<dbReference type="SMART" id="SM01150">
    <property type="entry name" value="DUF1338"/>
    <property type="match status" value="1"/>
</dbReference>
<name>A0A917FLR9_9GAMM</name>
<reference evidence="8" key="1">
    <citation type="journal article" date="2014" name="Int. J. Syst. Evol. Microbiol.">
        <title>Complete genome sequence of Corynebacterium casei LMG S-19264T (=DSM 44701T), isolated from a smear-ripened cheese.</title>
        <authorList>
            <consortium name="US DOE Joint Genome Institute (JGI-PGF)"/>
            <person name="Walter F."/>
            <person name="Albersmeier A."/>
            <person name="Kalinowski J."/>
            <person name="Ruckert C."/>
        </authorList>
    </citation>
    <scope>NUCLEOTIDE SEQUENCE</scope>
    <source>
        <strain evidence="8">CGMCC 1.12181</strain>
    </source>
</reference>
<dbReference type="RefSeq" id="WP_188364678.1">
    <property type="nucleotide sequence ID" value="NZ_BAABJF010000017.1"/>
</dbReference>
<keyword evidence="9" id="KW-1185">Reference proteome</keyword>
<dbReference type="InterPro" id="IPR009770">
    <property type="entry name" value="HGLS"/>
</dbReference>
<comment type="caution">
    <text evidence="8">The sequence shown here is derived from an EMBL/GenBank/DDBJ whole genome shotgun (WGS) entry which is preliminary data.</text>
</comment>
<comment type="cofactor">
    <cofactor evidence="1">
        <name>Fe(2+)</name>
        <dbReference type="ChEBI" id="CHEBI:29033"/>
    </cofactor>
</comment>
<protein>
    <recommendedName>
        <fullName evidence="6">2-oxoadipate dioxygenase/decarboxylase</fullName>
        <ecNumber evidence="6">1.13.11.93</ecNumber>
    </recommendedName>
    <alternativeName>
        <fullName evidence="7">2-hydroxyglutarate synthase</fullName>
    </alternativeName>
</protein>
<evidence type="ECO:0000313" key="8">
    <source>
        <dbReference type="EMBL" id="GGF91486.1"/>
    </source>
</evidence>
<keyword evidence="2" id="KW-0223">Dioxygenase</keyword>
<organism evidence="8 9">
    <name type="scientific">Marinicella pacifica</name>
    <dbReference type="NCBI Taxonomy" id="1171543"/>
    <lineage>
        <taxon>Bacteria</taxon>
        <taxon>Pseudomonadati</taxon>
        <taxon>Pseudomonadota</taxon>
        <taxon>Gammaproteobacteria</taxon>
        <taxon>Lysobacterales</taxon>
        <taxon>Marinicellaceae</taxon>
        <taxon>Marinicella</taxon>
    </lineage>
</organism>
<evidence type="ECO:0000256" key="7">
    <source>
        <dbReference type="ARBA" id="ARBA00035045"/>
    </source>
</evidence>
<comment type="similarity">
    <text evidence="5">Belongs to the 2-oxoadipate dioxygenase/decarboxylase family.</text>
</comment>
<dbReference type="CDD" id="cd16350">
    <property type="entry name" value="VOC_like"/>
    <property type="match status" value="1"/>
</dbReference>
<dbReference type="EMBL" id="BMEO01000003">
    <property type="protein sequence ID" value="GGF91486.1"/>
    <property type="molecule type" value="Genomic_DNA"/>
</dbReference>
<dbReference type="Pfam" id="PF07063">
    <property type="entry name" value="HGLS"/>
    <property type="match status" value="1"/>
</dbReference>
<dbReference type="AlphaFoldDB" id="A0A917FLR9"/>
<dbReference type="PANTHER" id="PTHR31136:SF5">
    <property type="entry name" value="2-OXOADIPATE DIOXYGENASE_DECARBOXYLASE, CHLOROPLASTIC"/>
    <property type="match status" value="1"/>
</dbReference>
<sequence>MVNQFFEALWQQYMAITPQAAAIHQLLAERGEQPVNDHVALRTFGTDKLGLKALIPLIETLGYRVKGDYEFTAKKLTAVHFEHQDDPNHPKIFLSQLIIESLPDDLQAIVAGLDAQVAPEKTGKLDFLFSGRPWDLSFADYIQLLQVSEYAAWTAAFGYRANHFTVSINHLLTFFEIEMLNTFLLDQGFQLNESGGQVKGTPEQLLEQSSTLADMVHVEFSDTDHTIPGCFYEFAKRYPQSNGRLYQGFIAASADKIFESTDNKKPV</sequence>
<reference evidence="8" key="2">
    <citation type="submission" date="2020-09" db="EMBL/GenBank/DDBJ databases">
        <authorList>
            <person name="Sun Q."/>
            <person name="Zhou Y."/>
        </authorList>
    </citation>
    <scope>NUCLEOTIDE SEQUENCE</scope>
    <source>
        <strain evidence="8">CGMCC 1.12181</strain>
    </source>
</reference>
<dbReference type="EC" id="1.13.11.93" evidence="6"/>
<proteinExistence type="inferred from homology"/>
<gene>
    <name evidence="8" type="ORF">GCM10011365_10910</name>
</gene>
<keyword evidence="4" id="KW-0408">Iron</keyword>
<evidence type="ECO:0000256" key="2">
    <source>
        <dbReference type="ARBA" id="ARBA00022964"/>
    </source>
</evidence>
<accession>A0A917FLR9</accession>
<evidence type="ECO:0000256" key="1">
    <source>
        <dbReference type="ARBA" id="ARBA00001954"/>
    </source>
</evidence>
<dbReference type="Proteomes" id="UP000605253">
    <property type="component" value="Unassembled WGS sequence"/>
</dbReference>
<dbReference type="Gene3D" id="3.10.180.50">
    <property type="match status" value="1"/>
</dbReference>
<evidence type="ECO:0000256" key="5">
    <source>
        <dbReference type="ARBA" id="ARBA00035013"/>
    </source>
</evidence>
<evidence type="ECO:0000256" key="6">
    <source>
        <dbReference type="ARBA" id="ARBA00035023"/>
    </source>
</evidence>
<keyword evidence="3" id="KW-0560">Oxidoreductase</keyword>